<dbReference type="RefSeq" id="WP_129095075.1">
    <property type="nucleotide sequence ID" value="NZ_CBCSAE010000002.1"/>
</dbReference>
<keyword evidence="1" id="KW-0805">Transcription regulation</keyword>
<dbReference type="InterPro" id="IPR018060">
    <property type="entry name" value="HTH_AraC"/>
</dbReference>
<proteinExistence type="predicted"/>
<dbReference type="GO" id="GO:0003700">
    <property type="term" value="F:DNA-binding transcription factor activity"/>
    <property type="evidence" value="ECO:0007669"/>
    <property type="project" value="InterPro"/>
</dbReference>
<evidence type="ECO:0000313" key="6">
    <source>
        <dbReference type="Proteomes" id="UP000502065"/>
    </source>
</evidence>
<dbReference type="AlphaFoldDB" id="A0AAE7B3Q3"/>
<sequence length="268" mass="32132">MEKSLSNLSICKYIQYKEQQKREVFISSNILIFVIKGTKVLHFGDEKIIVNSNDVLFLKSGNYVMSEVLDEYFESILFTYDDAILLDFIKKYNLDFEEILSFDNNYFKIKKTPIFEIFQSSVLNYLTANSSNKESIIRLKLEELFFNILESDSKEYFKIFLSSIYNEYFFKIKIEKEFDFEKNILFFAKEFNMTDLAFRNKFKTIFSTTPKKWQNEKRLEKAKLLLEITNDNVTEVCFKCGFENISWFIQLFKNRYKVTPKQIKNNKN</sequence>
<accession>A0AAE7B3Q3</accession>
<dbReference type="EMBL" id="CP030944">
    <property type="protein sequence ID" value="QKE25881.1"/>
    <property type="molecule type" value="Genomic_DNA"/>
</dbReference>
<protein>
    <submittedName>
        <fullName evidence="5">Transcriptional regulator, AraC family</fullName>
    </submittedName>
</protein>
<dbReference type="InterPro" id="IPR054015">
    <property type="entry name" value="ExsA-like_N"/>
</dbReference>
<dbReference type="PANTHER" id="PTHR43280:SF2">
    <property type="entry name" value="HTH-TYPE TRANSCRIPTIONAL REGULATOR EXSA"/>
    <property type="match status" value="1"/>
</dbReference>
<dbReference type="PROSITE" id="PS00041">
    <property type="entry name" value="HTH_ARAC_FAMILY_1"/>
    <property type="match status" value="1"/>
</dbReference>
<feature type="domain" description="HTH araC/xylS-type" evidence="4">
    <location>
        <begin position="174"/>
        <end position="266"/>
    </location>
</feature>
<keyword evidence="2" id="KW-0238">DNA-binding</keyword>
<keyword evidence="6" id="KW-1185">Reference proteome</keyword>
<dbReference type="SUPFAM" id="SSF46689">
    <property type="entry name" value="Homeodomain-like"/>
    <property type="match status" value="1"/>
</dbReference>
<dbReference type="Pfam" id="PF12833">
    <property type="entry name" value="HTH_18"/>
    <property type="match status" value="1"/>
</dbReference>
<dbReference type="Pfam" id="PF22200">
    <property type="entry name" value="ExsA_N"/>
    <property type="match status" value="1"/>
</dbReference>
<evidence type="ECO:0000256" key="1">
    <source>
        <dbReference type="ARBA" id="ARBA00023015"/>
    </source>
</evidence>
<name>A0AAE7B3Q3_9BACT</name>
<dbReference type="PANTHER" id="PTHR43280">
    <property type="entry name" value="ARAC-FAMILY TRANSCRIPTIONAL REGULATOR"/>
    <property type="match status" value="1"/>
</dbReference>
<evidence type="ECO:0000259" key="4">
    <source>
        <dbReference type="PROSITE" id="PS01124"/>
    </source>
</evidence>
<dbReference type="PROSITE" id="PS01124">
    <property type="entry name" value="HTH_ARAC_FAMILY_2"/>
    <property type="match status" value="1"/>
</dbReference>
<dbReference type="Gene3D" id="1.10.10.60">
    <property type="entry name" value="Homeodomain-like"/>
    <property type="match status" value="1"/>
</dbReference>
<gene>
    <name evidence="5" type="ORF">AAQM_1128</name>
</gene>
<dbReference type="Proteomes" id="UP000502065">
    <property type="component" value="Chromosome"/>
</dbReference>
<dbReference type="InterPro" id="IPR009057">
    <property type="entry name" value="Homeodomain-like_sf"/>
</dbReference>
<keyword evidence="3" id="KW-0804">Transcription</keyword>
<evidence type="ECO:0000256" key="2">
    <source>
        <dbReference type="ARBA" id="ARBA00023125"/>
    </source>
</evidence>
<dbReference type="KEGG" id="aaqi:AAQM_1128"/>
<evidence type="ECO:0000313" key="5">
    <source>
        <dbReference type="EMBL" id="QKE25881.1"/>
    </source>
</evidence>
<evidence type="ECO:0000256" key="3">
    <source>
        <dbReference type="ARBA" id="ARBA00023163"/>
    </source>
</evidence>
<dbReference type="GO" id="GO:0043565">
    <property type="term" value="F:sequence-specific DNA binding"/>
    <property type="evidence" value="ECO:0007669"/>
    <property type="project" value="InterPro"/>
</dbReference>
<reference evidence="5 6" key="1">
    <citation type="submission" date="2018-07" db="EMBL/GenBank/DDBJ databases">
        <title>Identification of phenol metabolism pathways in Arcobacter.</title>
        <authorList>
            <person name="Miller W.G."/>
            <person name="Yee E."/>
            <person name="Bono J.L."/>
        </authorList>
    </citation>
    <scope>NUCLEOTIDE SEQUENCE [LARGE SCALE GENOMIC DNA]</scope>
    <source>
        <strain evidence="5 6">W63</strain>
    </source>
</reference>
<dbReference type="InterPro" id="IPR018062">
    <property type="entry name" value="HTH_AraC-typ_CS"/>
</dbReference>
<dbReference type="SMART" id="SM00342">
    <property type="entry name" value="HTH_ARAC"/>
    <property type="match status" value="1"/>
</dbReference>
<organism evidence="5 6">
    <name type="scientific">Arcobacter aquimarinus</name>
    <dbReference type="NCBI Taxonomy" id="1315211"/>
    <lineage>
        <taxon>Bacteria</taxon>
        <taxon>Pseudomonadati</taxon>
        <taxon>Campylobacterota</taxon>
        <taxon>Epsilonproteobacteria</taxon>
        <taxon>Campylobacterales</taxon>
        <taxon>Arcobacteraceae</taxon>
        <taxon>Arcobacter</taxon>
    </lineage>
</organism>